<reference evidence="1 2" key="1">
    <citation type="submission" date="2020-03" db="EMBL/GenBank/DDBJ databases">
        <title>Draft Genome Sequence of Cudoniella acicularis.</title>
        <authorList>
            <person name="Buettner E."/>
            <person name="Kellner H."/>
        </authorList>
    </citation>
    <scope>NUCLEOTIDE SEQUENCE [LARGE SCALE GENOMIC DNA]</scope>
    <source>
        <strain evidence="1 2">DSM 108380</strain>
    </source>
</reference>
<dbReference type="PANTHER" id="PTHR38122:SF1">
    <property type="entry name" value="GLYCOPROTEIN X"/>
    <property type="match status" value="1"/>
</dbReference>
<dbReference type="AlphaFoldDB" id="A0A8H4RWY2"/>
<protein>
    <submittedName>
        <fullName evidence="1">Uncharacterized protein</fullName>
    </submittedName>
</protein>
<comment type="caution">
    <text evidence="1">The sequence shown here is derived from an EMBL/GenBank/DDBJ whole genome shotgun (WGS) entry which is preliminary data.</text>
</comment>
<gene>
    <name evidence="1" type="ORF">G7Y89_g1101</name>
</gene>
<proteinExistence type="predicted"/>
<dbReference type="PANTHER" id="PTHR38122">
    <property type="entry name" value="GLYCOPROTEIN X"/>
    <property type="match status" value="1"/>
</dbReference>
<evidence type="ECO:0000313" key="2">
    <source>
        <dbReference type="Proteomes" id="UP000566819"/>
    </source>
</evidence>
<evidence type="ECO:0000313" key="1">
    <source>
        <dbReference type="EMBL" id="KAF4636963.1"/>
    </source>
</evidence>
<name>A0A8H4RWY2_9HELO</name>
<keyword evidence="2" id="KW-1185">Reference proteome</keyword>
<dbReference type="EMBL" id="JAAMPI010000041">
    <property type="protein sequence ID" value="KAF4636963.1"/>
    <property type="molecule type" value="Genomic_DNA"/>
</dbReference>
<accession>A0A8H4RWY2</accession>
<organism evidence="1 2">
    <name type="scientific">Cudoniella acicularis</name>
    <dbReference type="NCBI Taxonomy" id="354080"/>
    <lineage>
        <taxon>Eukaryota</taxon>
        <taxon>Fungi</taxon>
        <taxon>Dikarya</taxon>
        <taxon>Ascomycota</taxon>
        <taxon>Pezizomycotina</taxon>
        <taxon>Leotiomycetes</taxon>
        <taxon>Helotiales</taxon>
        <taxon>Tricladiaceae</taxon>
        <taxon>Cudoniella</taxon>
    </lineage>
</organism>
<dbReference type="Proteomes" id="UP000566819">
    <property type="component" value="Unassembled WGS sequence"/>
</dbReference>
<sequence>MIATDNVYIEAQKVGSTPALCNSTSNFETGYANCTSCVEENLGNPIVVTIKDYLTKFEPFLDYCANIINSSSGPEQQSLAASQTSQDSCFSSNNLDSGSNADAESYFRFCANFRGRLNYCISVGHHNRENRANTAKRGDACLKPHHWFYLRSSIPSGLALVLSSASSSEFQIILVATFDTVMETGKRDERPEVVCHPLIEMNHPSHQTGFEAEGPSWLLNGNPPDLPLFESELSEIPPFDIGQDMHQTIDPWFQDDFFSNGNLATVQGAFLDLNRSFEIQQNPRAITTTNPTNIEKAFEAKPCTYLGCSDTRLFKHSSEFNYIIVFYLKYLRLSQQEEQEDECTVRFLLEGLRGRDCQGISLDNPLDTTMMVVFNFGRSLEKQVYKYVSLRSNTAIKTVRSDLAKPFCYRLPLDETEYSRELEGRISRILETFDGKEDLTFSLT</sequence>
<dbReference type="OrthoDB" id="5414836at2759"/>